<dbReference type="AlphaFoldDB" id="A0A0K0XYK3"/>
<evidence type="ECO:0000313" key="6">
    <source>
        <dbReference type="Proteomes" id="UP000066624"/>
    </source>
</evidence>
<evidence type="ECO:0000259" key="4">
    <source>
        <dbReference type="Pfam" id="PF01965"/>
    </source>
</evidence>
<evidence type="ECO:0000256" key="3">
    <source>
        <dbReference type="ARBA" id="ARBA00038493"/>
    </source>
</evidence>
<evidence type="ECO:0000256" key="1">
    <source>
        <dbReference type="ARBA" id="ARBA00023016"/>
    </source>
</evidence>
<evidence type="ECO:0000313" key="5">
    <source>
        <dbReference type="EMBL" id="AKS42701.1"/>
    </source>
</evidence>
<keyword evidence="1" id="KW-0346">Stress response</keyword>
<name>A0A0K0XYK3_9GAMM</name>
<gene>
    <name evidence="5" type="ORF">WM2015_2338</name>
</gene>
<dbReference type="RefSeq" id="WP_049726241.1">
    <property type="nucleotide sequence ID" value="NZ_CP012154.1"/>
</dbReference>
<dbReference type="EMBL" id="CP012154">
    <property type="protein sequence ID" value="AKS42701.1"/>
    <property type="molecule type" value="Genomic_DNA"/>
</dbReference>
<dbReference type="GO" id="GO:0019172">
    <property type="term" value="F:glyoxalase III activity"/>
    <property type="evidence" value="ECO:0007669"/>
    <property type="project" value="TreeGrafter"/>
</dbReference>
<dbReference type="OrthoDB" id="9792284at2"/>
<dbReference type="STRING" id="1579979.WM2015_2338"/>
<dbReference type="Pfam" id="PF13428">
    <property type="entry name" value="TPR_14"/>
    <property type="match status" value="1"/>
</dbReference>
<accession>A0A0K0XYK3</accession>
<dbReference type="Pfam" id="PF01965">
    <property type="entry name" value="DJ-1_PfpI"/>
    <property type="match status" value="1"/>
</dbReference>
<dbReference type="KEGG" id="wma:WM2015_2338"/>
<proteinExistence type="inferred from homology"/>
<keyword evidence="2" id="KW-0456">Lyase</keyword>
<protein>
    <submittedName>
        <fullName evidence="5">Thiazole biosynthesis protein ThiJ</fullName>
    </submittedName>
</protein>
<dbReference type="InterPro" id="IPR029062">
    <property type="entry name" value="Class_I_gatase-like"/>
</dbReference>
<dbReference type="PANTHER" id="PTHR48094:SF11">
    <property type="entry name" value="GLUTATHIONE-INDEPENDENT GLYOXALASE HSP31-RELATED"/>
    <property type="match status" value="1"/>
</dbReference>
<sequence>MIKRILFIAALGLCLSAAASERVLLVVSSAGTAEDPESGYEFDELTQAWWTFVDNGYEVEIASPAGGEPQSEEQNPMWAHNTRFLEDAQAMAAIANTVPLAEVSAADYDAVFLIGGSGAAIDLPQDPHLQALVEAVYGSGGVIGAVCHGPAGLVNAELAGRPFLEGRHLTAFTNAEEALFGDKEGKGWSLEDRIVEEGGRFDAGGIMHLHVVEDGRLVTGQNPFSTALTAEATIRAMGGEPRSRTPYRNETTMALAKLAVEEGLDVAAERLAASPEDSEPMFLALLGFYQSRAAGDEAALRDALILMQLSAPYFQHDNVTLAMASAHEQLGELDAARGVLTALLERSPESEAAREQLAALGN</sequence>
<dbReference type="PATRIC" id="fig|1579979.3.peg.2389"/>
<evidence type="ECO:0000256" key="2">
    <source>
        <dbReference type="ARBA" id="ARBA00023239"/>
    </source>
</evidence>
<feature type="domain" description="DJ-1/PfpI" evidence="4">
    <location>
        <begin position="41"/>
        <end position="225"/>
    </location>
</feature>
<comment type="similarity">
    <text evidence="3">Belongs to the peptidase C56 family. HSP31-like subfamily.</text>
</comment>
<dbReference type="Proteomes" id="UP000066624">
    <property type="component" value="Chromosome"/>
</dbReference>
<dbReference type="GO" id="GO:0019243">
    <property type="term" value="P:methylglyoxal catabolic process to D-lactate via S-lactoyl-glutathione"/>
    <property type="evidence" value="ECO:0007669"/>
    <property type="project" value="TreeGrafter"/>
</dbReference>
<dbReference type="PANTHER" id="PTHR48094">
    <property type="entry name" value="PROTEIN/NUCLEIC ACID DEGLYCASE DJ-1-RELATED"/>
    <property type="match status" value="1"/>
</dbReference>
<dbReference type="SUPFAM" id="SSF52317">
    <property type="entry name" value="Class I glutamine amidotransferase-like"/>
    <property type="match status" value="1"/>
</dbReference>
<dbReference type="GO" id="GO:0005737">
    <property type="term" value="C:cytoplasm"/>
    <property type="evidence" value="ECO:0007669"/>
    <property type="project" value="TreeGrafter"/>
</dbReference>
<dbReference type="CDD" id="cd03141">
    <property type="entry name" value="GATase1_Hsp31_like"/>
    <property type="match status" value="1"/>
</dbReference>
<dbReference type="InterPro" id="IPR050325">
    <property type="entry name" value="Prot/Nucl_acid_deglycase"/>
</dbReference>
<organism evidence="5 6">
    <name type="scientific">Wenzhouxiangella marina</name>
    <dbReference type="NCBI Taxonomy" id="1579979"/>
    <lineage>
        <taxon>Bacteria</taxon>
        <taxon>Pseudomonadati</taxon>
        <taxon>Pseudomonadota</taxon>
        <taxon>Gammaproteobacteria</taxon>
        <taxon>Chromatiales</taxon>
        <taxon>Wenzhouxiangellaceae</taxon>
        <taxon>Wenzhouxiangella</taxon>
    </lineage>
</organism>
<keyword evidence="6" id="KW-1185">Reference proteome</keyword>
<dbReference type="Gene3D" id="3.40.50.880">
    <property type="match status" value="1"/>
</dbReference>
<dbReference type="InterPro" id="IPR002818">
    <property type="entry name" value="DJ-1/PfpI"/>
</dbReference>
<reference evidence="5 6" key="1">
    <citation type="submission" date="2015-07" db="EMBL/GenBank/DDBJ databases">
        <authorList>
            <person name="Noorani M."/>
        </authorList>
    </citation>
    <scope>NUCLEOTIDE SEQUENCE [LARGE SCALE GENOMIC DNA]</scope>
    <source>
        <strain evidence="5 6">KCTC 42284</strain>
    </source>
</reference>